<comment type="caution">
    <text evidence="1">The sequence shown here is derived from an EMBL/GenBank/DDBJ whole genome shotgun (WGS) entry which is preliminary data.</text>
</comment>
<protein>
    <submittedName>
        <fullName evidence="1">Uncharacterized protein</fullName>
    </submittedName>
</protein>
<dbReference type="EMBL" id="CAUOPR010000001">
    <property type="protein sequence ID" value="CAJ2002050.1"/>
    <property type="molecule type" value="Genomic_DNA"/>
</dbReference>
<evidence type="ECO:0000313" key="1">
    <source>
        <dbReference type="EMBL" id="CAJ2002050.1"/>
    </source>
</evidence>
<sequence>MRGLVTHNTRQGGGVTSDLTCLRVTLIYDHTPQDGGNTPVRPIAVIMKETESMYSCTTNRGHNERNRVDVLMYDQSRSKPSRCTPVRRGSVGNTHVRPIAVKTEYGQAQHIIKALPNRIYM</sequence>
<gene>
    <name evidence="1" type="ORF">CCFV1_ORF004</name>
</gene>
<reference evidence="1 2" key="1">
    <citation type="submission" date="2024-01" db="EMBL/GenBank/DDBJ databases">
        <authorList>
            <person name="Guinet B."/>
        </authorList>
    </citation>
    <scope>NUCLEOTIDE SEQUENCE [LARGE SCALE GENOMIC DNA]</scope>
</reference>
<organism evidence="1 2">
    <name type="scientific">Cotesia congregata filamentous virus 1</name>
    <dbReference type="NCBI Taxonomy" id="3064291"/>
    <lineage>
        <taxon>Viruses</taxon>
        <taxon>Viruses incertae sedis</taxon>
        <taxon>Naldaviricetes</taxon>
        <taxon>Lefavirales</taxon>
        <taxon>Filamentoviridae</taxon>
        <taxon>Betafilamentovirus</taxon>
        <taxon>Betafilamentovirus cocongregatae</taxon>
    </lineage>
</organism>
<accession>A0ABC8QMR5</accession>
<keyword evidence="2" id="KW-1185">Reference proteome</keyword>
<dbReference type="Proteomes" id="UP001642380">
    <property type="component" value="Unassembled WGS sequence"/>
</dbReference>
<evidence type="ECO:0000313" key="2">
    <source>
        <dbReference type="Proteomes" id="UP001642380"/>
    </source>
</evidence>
<proteinExistence type="predicted"/>
<name>A0ABC8QMR5_9VIRU</name>